<reference evidence="3 4" key="1">
    <citation type="submission" date="2010-05" db="EMBL/GenBank/DDBJ databases">
        <title>The Genome Sequence of Thecamonas trahens ATCC 50062.</title>
        <authorList>
            <consortium name="The Broad Institute Genome Sequencing Platform"/>
            <person name="Russ C."/>
            <person name="Cuomo C."/>
            <person name="Shea T."/>
            <person name="Young S.K."/>
            <person name="Zeng Q."/>
            <person name="Koehrsen M."/>
            <person name="Haas B."/>
            <person name="Borodovsky M."/>
            <person name="Guigo R."/>
            <person name="Alvarado L."/>
            <person name="Berlin A."/>
            <person name="Bochicchio J."/>
            <person name="Borenstein D."/>
            <person name="Chapman S."/>
            <person name="Chen Z."/>
            <person name="Freedman E."/>
            <person name="Gellesch M."/>
            <person name="Goldberg J."/>
            <person name="Griggs A."/>
            <person name="Gujja S."/>
            <person name="Heilman E."/>
            <person name="Heiman D."/>
            <person name="Hepburn T."/>
            <person name="Howarth C."/>
            <person name="Jen D."/>
            <person name="Larson L."/>
            <person name="Mehta T."/>
            <person name="Park D."/>
            <person name="Pearson M."/>
            <person name="Roberts A."/>
            <person name="Saif S."/>
            <person name="Shenoy N."/>
            <person name="Sisk P."/>
            <person name="Stolte C."/>
            <person name="Sykes S."/>
            <person name="Thomson T."/>
            <person name="Walk T."/>
            <person name="White J."/>
            <person name="Yandava C."/>
            <person name="Burger G."/>
            <person name="Gray M.W."/>
            <person name="Holland P.W.H."/>
            <person name="King N."/>
            <person name="Lang F.B.F."/>
            <person name="Roger A.J."/>
            <person name="Ruiz-Trillo I."/>
            <person name="Lander E."/>
            <person name="Nusbaum C."/>
        </authorList>
    </citation>
    <scope>NUCLEOTIDE SEQUENCE [LARGE SCALE GENOMIC DNA]</scope>
    <source>
        <strain evidence="3 4">ATCC 50062</strain>
    </source>
</reference>
<evidence type="ECO:0000313" key="3">
    <source>
        <dbReference type="EMBL" id="KNC46735.1"/>
    </source>
</evidence>
<evidence type="ECO:0000256" key="1">
    <source>
        <dbReference type="ARBA" id="ARBA00022837"/>
    </source>
</evidence>
<protein>
    <recommendedName>
        <fullName evidence="2">EF-hand domain-containing protein</fullName>
    </recommendedName>
</protein>
<name>A0A0L0D3G4_THETB</name>
<dbReference type="EMBL" id="GL349444">
    <property type="protein sequence ID" value="KNC46735.1"/>
    <property type="molecule type" value="Genomic_DNA"/>
</dbReference>
<dbReference type="Proteomes" id="UP000054408">
    <property type="component" value="Unassembled WGS sequence"/>
</dbReference>
<gene>
    <name evidence="3" type="ORF">AMSG_03163</name>
</gene>
<dbReference type="GeneID" id="25562785"/>
<feature type="domain" description="EF-hand" evidence="2">
    <location>
        <begin position="49"/>
        <end position="84"/>
    </location>
</feature>
<accession>A0A0L0D3G4</accession>
<feature type="domain" description="EF-hand" evidence="2">
    <location>
        <begin position="13"/>
        <end position="48"/>
    </location>
</feature>
<dbReference type="RefSeq" id="XP_013760015.1">
    <property type="nucleotide sequence ID" value="XM_013904561.1"/>
</dbReference>
<dbReference type="GO" id="GO:0005509">
    <property type="term" value="F:calcium ion binding"/>
    <property type="evidence" value="ECO:0007669"/>
    <property type="project" value="InterPro"/>
</dbReference>
<dbReference type="SUPFAM" id="SSF47473">
    <property type="entry name" value="EF-hand"/>
    <property type="match status" value="1"/>
</dbReference>
<dbReference type="Pfam" id="PF13499">
    <property type="entry name" value="EF-hand_7"/>
    <property type="match status" value="1"/>
</dbReference>
<dbReference type="PROSITE" id="PS50222">
    <property type="entry name" value="EF_HAND_2"/>
    <property type="match status" value="2"/>
</dbReference>
<evidence type="ECO:0000259" key="2">
    <source>
        <dbReference type="PROSITE" id="PS50222"/>
    </source>
</evidence>
<dbReference type="InterPro" id="IPR011992">
    <property type="entry name" value="EF-hand-dom_pair"/>
</dbReference>
<keyword evidence="1" id="KW-0106">Calcium</keyword>
<organism evidence="3 4">
    <name type="scientific">Thecamonas trahens ATCC 50062</name>
    <dbReference type="NCBI Taxonomy" id="461836"/>
    <lineage>
        <taxon>Eukaryota</taxon>
        <taxon>Apusozoa</taxon>
        <taxon>Apusomonadida</taxon>
        <taxon>Apusomonadidae</taxon>
        <taxon>Thecamonas</taxon>
    </lineage>
</organism>
<evidence type="ECO:0000313" key="4">
    <source>
        <dbReference type="Proteomes" id="UP000054408"/>
    </source>
</evidence>
<dbReference type="PROSITE" id="PS00018">
    <property type="entry name" value="EF_HAND_1"/>
    <property type="match status" value="1"/>
</dbReference>
<dbReference type="InterPro" id="IPR002048">
    <property type="entry name" value="EF_hand_dom"/>
</dbReference>
<sequence>MSSPADFIILSDETVTMLRELFSALDQDGDAVLTANDFSSPFNGRMNDVGRQKFIMLLENFDQDGDDCIEFPEFIYGFKAMAANTAAPTLLGVEGLTYGEIIAKLQIAANELIFEFAQELFQAISS</sequence>
<dbReference type="OrthoDB" id="26525at2759"/>
<dbReference type="AlphaFoldDB" id="A0A0L0D3G4"/>
<dbReference type="InterPro" id="IPR018247">
    <property type="entry name" value="EF_Hand_1_Ca_BS"/>
</dbReference>
<keyword evidence="4" id="KW-1185">Reference proteome</keyword>
<dbReference type="Gene3D" id="1.10.238.10">
    <property type="entry name" value="EF-hand"/>
    <property type="match status" value="1"/>
</dbReference>
<proteinExistence type="predicted"/>